<accession>A0A1X9YML4</accession>
<protein>
    <recommendedName>
        <fullName evidence="5">Polysaccharide lyase</fullName>
    </recommendedName>
</protein>
<dbReference type="InterPro" id="IPR025975">
    <property type="entry name" value="Polysacc_lyase"/>
</dbReference>
<organism evidence="3 4">
    <name type="scientific">Pontibacter actiniarum</name>
    <dbReference type="NCBI Taxonomy" id="323450"/>
    <lineage>
        <taxon>Bacteria</taxon>
        <taxon>Pseudomonadati</taxon>
        <taxon>Bacteroidota</taxon>
        <taxon>Cytophagia</taxon>
        <taxon>Cytophagales</taxon>
        <taxon>Hymenobacteraceae</taxon>
        <taxon>Pontibacter</taxon>
    </lineage>
</organism>
<dbReference type="EMBL" id="CP021235">
    <property type="protein sequence ID" value="ARS34136.1"/>
    <property type="molecule type" value="Genomic_DNA"/>
</dbReference>
<evidence type="ECO:0008006" key="5">
    <source>
        <dbReference type="Google" id="ProtNLM"/>
    </source>
</evidence>
<dbReference type="Pfam" id="PF14099">
    <property type="entry name" value="Polysacc_lyase"/>
    <property type="match status" value="1"/>
</dbReference>
<dbReference type="Proteomes" id="UP000266292">
    <property type="component" value="Chromosome"/>
</dbReference>
<evidence type="ECO:0000256" key="1">
    <source>
        <dbReference type="SAM" id="MobiDB-lite"/>
    </source>
</evidence>
<keyword evidence="2" id="KW-0812">Transmembrane</keyword>
<name>A0A1X9YML4_9BACT</name>
<proteinExistence type="predicted"/>
<evidence type="ECO:0000313" key="4">
    <source>
        <dbReference type="Proteomes" id="UP000266292"/>
    </source>
</evidence>
<keyword evidence="2" id="KW-1133">Transmembrane helix</keyword>
<sequence length="275" mass="30442">MPLPQDYKLLYALLPILLSAFIITSVYQDQHKRKPALGNLIFADDMESRRPFSEAHRLELGAPHSLTSASRPGGGGKAARFELRQNDPDVKGSRRAEVTVVKDEVEKEMWYAYDVYFPAADFVDEDDDEVINQWYQSGLGTPSASIRSKAGRLQFRVGGDADAREKIDIGPVAKDTWLRIVVHMVHASGSEGLTQAWVNGKMVVDRKGANMYPGDLPKWKVGIYKSGWASETTTTNKRVLFLDNVRVGNASASLAEIYTGPTPPAQQAAQQESPY</sequence>
<evidence type="ECO:0000256" key="2">
    <source>
        <dbReference type="SAM" id="Phobius"/>
    </source>
</evidence>
<dbReference type="OrthoDB" id="652886at2"/>
<evidence type="ECO:0000313" key="3">
    <source>
        <dbReference type="EMBL" id="ARS34136.1"/>
    </source>
</evidence>
<feature type="region of interest" description="Disordered" evidence="1">
    <location>
        <begin position="63"/>
        <end position="86"/>
    </location>
</feature>
<dbReference type="RefSeq" id="WP_119570407.1">
    <property type="nucleotide sequence ID" value="NZ_CP021235.1"/>
</dbReference>
<feature type="transmembrane region" description="Helical" evidence="2">
    <location>
        <begin position="9"/>
        <end position="27"/>
    </location>
</feature>
<reference evidence="4" key="1">
    <citation type="submission" date="2017-05" db="EMBL/GenBank/DDBJ databases">
        <authorList>
            <person name="Ray J."/>
            <person name="Price M."/>
            <person name="Deutschbauer A."/>
        </authorList>
    </citation>
    <scope>NUCLEOTIDE SEQUENCE [LARGE SCALE GENOMIC DNA]</scope>
    <source>
        <strain evidence="4">DSM 19842</strain>
    </source>
</reference>
<dbReference type="AlphaFoldDB" id="A0A1X9YML4"/>
<dbReference type="Gene3D" id="2.60.120.200">
    <property type="match status" value="1"/>
</dbReference>
<keyword evidence="2" id="KW-0472">Membrane</keyword>
<dbReference type="KEGG" id="pact:CA264_01025"/>
<keyword evidence="4" id="KW-1185">Reference proteome</keyword>
<gene>
    <name evidence="3" type="ORF">CA264_01025</name>
</gene>